<dbReference type="NCBIfam" id="TIGR03317">
    <property type="entry name" value="ygfZ_signature"/>
    <property type="match status" value="1"/>
</dbReference>
<name>A0A5B0X279_9GAMM</name>
<keyword evidence="3" id="KW-1185">Reference proteome</keyword>
<dbReference type="EMBL" id="VTUX01000002">
    <property type="protein sequence ID" value="KAA1193356.1"/>
    <property type="molecule type" value="Genomic_DNA"/>
</dbReference>
<dbReference type="GO" id="GO:0016226">
    <property type="term" value="P:iron-sulfur cluster assembly"/>
    <property type="evidence" value="ECO:0007669"/>
    <property type="project" value="TreeGrafter"/>
</dbReference>
<evidence type="ECO:0000313" key="3">
    <source>
        <dbReference type="Proteomes" id="UP000323708"/>
    </source>
</evidence>
<reference evidence="2 3" key="1">
    <citation type="submission" date="2019-09" db="EMBL/GenBank/DDBJ databases">
        <authorList>
            <person name="Chen X.-Y."/>
        </authorList>
    </citation>
    <scope>NUCLEOTIDE SEQUENCE [LARGE SCALE GENOMIC DNA]</scope>
    <source>
        <strain evidence="2 3">NY5</strain>
    </source>
</reference>
<evidence type="ECO:0000256" key="1">
    <source>
        <dbReference type="PIRSR" id="PIRSR006487-1"/>
    </source>
</evidence>
<dbReference type="Gene3D" id="2.40.30.160">
    <property type="match status" value="1"/>
</dbReference>
<dbReference type="PANTHER" id="PTHR22602:SF0">
    <property type="entry name" value="TRANSFERASE CAF17, MITOCHONDRIAL-RELATED"/>
    <property type="match status" value="1"/>
</dbReference>
<evidence type="ECO:0000313" key="2">
    <source>
        <dbReference type="EMBL" id="KAA1193356.1"/>
    </source>
</evidence>
<organism evidence="2 3">
    <name type="scientific">Pseudohalioglobus sediminis</name>
    <dbReference type="NCBI Taxonomy" id="2606449"/>
    <lineage>
        <taxon>Bacteria</taxon>
        <taxon>Pseudomonadati</taxon>
        <taxon>Pseudomonadota</taxon>
        <taxon>Gammaproteobacteria</taxon>
        <taxon>Cellvibrionales</taxon>
        <taxon>Halieaceae</taxon>
        <taxon>Pseudohalioglobus</taxon>
    </lineage>
</organism>
<dbReference type="PANTHER" id="PTHR22602">
    <property type="entry name" value="TRANSFERASE CAF17, MITOCHONDRIAL-RELATED"/>
    <property type="match status" value="1"/>
</dbReference>
<dbReference type="RefSeq" id="WP_149610463.1">
    <property type="nucleotide sequence ID" value="NZ_VTUX01000002.1"/>
</dbReference>
<protein>
    <submittedName>
        <fullName evidence="2">Folate-binding protein YgfZ</fullName>
    </submittedName>
</protein>
<proteinExistence type="predicted"/>
<dbReference type="Gene3D" id="3.30.70.1400">
    <property type="entry name" value="Aminomethyltransferase beta-barrel domains"/>
    <property type="match status" value="1"/>
</dbReference>
<dbReference type="PIRSF" id="PIRSF006487">
    <property type="entry name" value="GcvT"/>
    <property type="match status" value="1"/>
</dbReference>
<gene>
    <name evidence="2" type="ORF">F0M18_05820</name>
</gene>
<dbReference type="InterPro" id="IPR045179">
    <property type="entry name" value="YgfZ/GcvT"/>
</dbReference>
<dbReference type="AlphaFoldDB" id="A0A5B0X279"/>
<feature type="binding site" evidence="1">
    <location>
        <position position="148"/>
    </location>
    <ligand>
        <name>substrate</name>
    </ligand>
</feature>
<dbReference type="Proteomes" id="UP000323708">
    <property type="component" value="Unassembled WGS sequence"/>
</dbReference>
<sequence length="311" mass="33679">MTAFYAPLQQEALLHINGPDALAFLQGQTTCDTRKVDAGQATPGAYCTPKGRMVCDFLLLQLGPDHHALRMRRDILDHAAATFGKYIVFSKAEIETQRTDWQVIGCWGDELKDRLNRLGITSPGERYGVSAGEGYVLVQLDDAGTQYEAYIDMQQHAEHFAALEDALQAGTESAWQAQQIRAGIGRVEAATIEEFLPQMLNYDVTGHVSFNKGCYTGQEIVARLHYRGKAKRRMYLAGLNAAAPIPAGTSLYSPGSDQATGTVVNSSVDEHKCLCLVSATESGIASGLYPEGTDSLLILASLPYTLAEDGA</sequence>
<dbReference type="Gene3D" id="3.30.70.1630">
    <property type="match status" value="1"/>
</dbReference>
<dbReference type="SUPFAM" id="SSF103025">
    <property type="entry name" value="Folate-binding domain"/>
    <property type="match status" value="1"/>
</dbReference>
<comment type="caution">
    <text evidence="2">The sequence shown here is derived from an EMBL/GenBank/DDBJ whole genome shotgun (WGS) entry which is preliminary data.</text>
</comment>
<accession>A0A5B0X279</accession>
<dbReference type="InterPro" id="IPR017703">
    <property type="entry name" value="YgfZ/GCV_T_CS"/>
</dbReference>